<gene>
    <name evidence="5" type="ORF">FGL98_04365</name>
</gene>
<dbReference type="InterPro" id="IPR019888">
    <property type="entry name" value="Tscrpt_reg_AsnC-like"/>
</dbReference>
<evidence type="ECO:0000259" key="4">
    <source>
        <dbReference type="PROSITE" id="PS50956"/>
    </source>
</evidence>
<dbReference type="InterPro" id="IPR019887">
    <property type="entry name" value="Tscrpt_reg_AsnC/Lrp_C"/>
</dbReference>
<dbReference type="Proteomes" id="UP000320244">
    <property type="component" value="Unassembled WGS sequence"/>
</dbReference>
<organism evidence="5 6">
    <name type="scientific">Leekyejoonella antrihumi</name>
    <dbReference type="NCBI Taxonomy" id="1660198"/>
    <lineage>
        <taxon>Bacteria</taxon>
        <taxon>Bacillati</taxon>
        <taxon>Actinomycetota</taxon>
        <taxon>Actinomycetes</taxon>
        <taxon>Micrococcales</taxon>
        <taxon>Dermacoccaceae</taxon>
        <taxon>Leekyejoonella</taxon>
    </lineage>
</organism>
<name>A0A563E6M2_9MICO</name>
<keyword evidence="1" id="KW-0805">Transcription regulation</keyword>
<dbReference type="GO" id="GO:0043565">
    <property type="term" value="F:sequence-specific DNA binding"/>
    <property type="evidence" value="ECO:0007669"/>
    <property type="project" value="InterPro"/>
</dbReference>
<evidence type="ECO:0000256" key="1">
    <source>
        <dbReference type="ARBA" id="ARBA00023015"/>
    </source>
</evidence>
<dbReference type="PROSITE" id="PS50956">
    <property type="entry name" value="HTH_ASNC_2"/>
    <property type="match status" value="1"/>
</dbReference>
<dbReference type="SUPFAM" id="SSF46785">
    <property type="entry name" value="Winged helix' DNA-binding domain"/>
    <property type="match status" value="1"/>
</dbReference>
<dbReference type="Pfam" id="PF13412">
    <property type="entry name" value="HTH_24"/>
    <property type="match status" value="1"/>
</dbReference>
<dbReference type="OrthoDB" id="4411089at2"/>
<dbReference type="GO" id="GO:0043200">
    <property type="term" value="P:response to amino acid"/>
    <property type="evidence" value="ECO:0007669"/>
    <property type="project" value="TreeGrafter"/>
</dbReference>
<dbReference type="EMBL" id="VCQV01000004">
    <property type="protein sequence ID" value="TWP37949.1"/>
    <property type="molecule type" value="Genomic_DNA"/>
</dbReference>
<comment type="caution">
    <text evidence="5">The sequence shown here is derived from an EMBL/GenBank/DDBJ whole genome shotgun (WGS) entry which is preliminary data.</text>
</comment>
<reference evidence="5 6" key="2">
    <citation type="submission" date="2019-08" db="EMBL/GenBank/DDBJ databases">
        <title>Jejuicoccus antrihumi gen. nov., sp. nov., a new member of the family Dermacoccaceae isolated from a cave.</title>
        <authorList>
            <person name="Schumann P."/>
            <person name="Kim I.S."/>
        </authorList>
    </citation>
    <scope>NUCLEOTIDE SEQUENCE [LARGE SCALE GENOMIC DNA]</scope>
    <source>
        <strain evidence="5 6">C5-26</strain>
    </source>
</reference>
<proteinExistence type="predicted"/>
<dbReference type="PRINTS" id="PR00033">
    <property type="entry name" value="HTHASNC"/>
</dbReference>
<dbReference type="GO" id="GO:0005829">
    <property type="term" value="C:cytosol"/>
    <property type="evidence" value="ECO:0007669"/>
    <property type="project" value="TreeGrafter"/>
</dbReference>
<dbReference type="SMART" id="SM00344">
    <property type="entry name" value="HTH_ASNC"/>
    <property type="match status" value="1"/>
</dbReference>
<dbReference type="InterPro" id="IPR000485">
    <property type="entry name" value="AsnC-type_HTH_dom"/>
</dbReference>
<dbReference type="Gene3D" id="1.10.10.10">
    <property type="entry name" value="Winged helix-like DNA-binding domain superfamily/Winged helix DNA-binding domain"/>
    <property type="match status" value="1"/>
</dbReference>
<evidence type="ECO:0000313" key="5">
    <source>
        <dbReference type="EMBL" id="TWP37949.1"/>
    </source>
</evidence>
<dbReference type="AlphaFoldDB" id="A0A563E6M2"/>
<dbReference type="InterPro" id="IPR011008">
    <property type="entry name" value="Dimeric_a/b-barrel"/>
</dbReference>
<dbReference type="InterPro" id="IPR036390">
    <property type="entry name" value="WH_DNA-bd_sf"/>
</dbReference>
<keyword evidence="3" id="KW-0804">Transcription</keyword>
<feature type="domain" description="HTH asnC-type" evidence="4">
    <location>
        <begin position="19"/>
        <end position="80"/>
    </location>
</feature>
<dbReference type="Pfam" id="PF01037">
    <property type="entry name" value="AsnC_trans_reg"/>
    <property type="match status" value="1"/>
</dbReference>
<evidence type="ECO:0000313" key="6">
    <source>
        <dbReference type="Proteomes" id="UP000320244"/>
    </source>
</evidence>
<protein>
    <submittedName>
        <fullName evidence="5">Lrp/AsnC family transcriptional regulator</fullName>
    </submittedName>
</protein>
<dbReference type="SUPFAM" id="SSF54909">
    <property type="entry name" value="Dimeric alpha+beta barrel"/>
    <property type="match status" value="1"/>
</dbReference>
<dbReference type="PANTHER" id="PTHR30154:SF54">
    <property type="entry name" value="POSSIBLE TRANSCRIPTIONAL REGULATORY PROTEIN (PROBABLY LRP_ASNC-FAMILY)"/>
    <property type="match status" value="1"/>
</dbReference>
<reference evidence="5 6" key="1">
    <citation type="submission" date="2019-05" db="EMBL/GenBank/DDBJ databases">
        <authorList>
            <person name="Lee S.D."/>
        </authorList>
    </citation>
    <scope>NUCLEOTIDE SEQUENCE [LARGE SCALE GENOMIC DNA]</scope>
    <source>
        <strain evidence="5 6">C5-26</strain>
    </source>
</reference>
<evidence type="ECO:0000256" key="2">
    <source>
        <dbReference type="ARBA" id="ARBA00023125"/>
    </source>
</evidence>
<evidence type="ECO:0000256" key="3">
    <source>
        <dbReference type="ARBA" id="ARBA00023163"/>
    </source>
</evidence>
<keyword evidence="6" id="KW-1185">Reference proteome</keyword>
<dbReference type="PANTHER" id="PTHR30154">
    <property type="entry name" value="LEUCINE-RESPONSIVE REGULATORY PROTEIN"/>
    <property type="match status" value="1"/>
</dbReference>
<keyword evidence="2" id="KW-0238">DNA-binding</keyword>
<accession>A0A563E6M2</accession>
<dbReference type="InterPro" id="IPR036388">
    <property type="entry name" value="WH-like_DNA-bd_sf"/>
</dbReference>
<dbReference type="RefSeq" id="WP_146315519.1">
    <property type="nucleotide sequence ID" value="NZ_VCQV01000004.1"/>
</dbReference>
<sequence length="170" mass="18898">MENSELIREYQHRSNQIQLDEADLTILRELAADGRIPNNVLAQRAGLAPSTCLNRVRLLRRSGVIRGYHADLDLRALGLDVFALISINVHAQARDRMMDLANELRALPQVLDVYVLGGDRDLMIHVACPTTDALREFVAAHLGSNQAFVNTQTTLVFDHLQPGDAPAPRQ</sequence>
<dbReference type="Gene3D" id="3.30.70.920">
    <property type="match status" value="1"/>
</dbReference>